<evidence type="ECO:0000256" key="1">
    <source>
        <dbReference type="SAM" id="Coils"/>
    </source>
</evidence>
<dbReference type="PANTHER" id="PTHR41317:SF1">
    <property type="entry name" value="PD-(D_E)XK NUCLEASE FAMILY TRANSPOSASE"/>
    <property type="match status" value="1"/>
</dbReference>
<keyword evidence="3" id="KW-1185">Reference proteome</keyword>
<dbReference type="STRING" id="1121331.SAMN02745248_02162"/>
<accession>A0A1M6QZ22</accession>
<dbReference type="EMBL" id="FRAD01000019">
    <property type="protein sequence ID" value="SHK25338.1"/>
    <property type="molecule type" value="Genomic_DNA"/>
</dbReference>
<gene>
    <name evidence="2" type="ORF">SAMN02745248_02162</name>
</gene>
<dbReference type="Pfam" id="PF12784">
    <property type="entry name" value="PDDEXK_2"/>
    <property type="match status" value="1"/>
</dbReference>
<evidence type="ECO:0000313" key="2">
    <source>
        <dbReference type="EMBL" id="SHK25338.1"/>
    </source>
</evidence>
<feature type="coiled-coil region" evidence="1">
    <location>
        <begin position="192"/>
        <end position="247"/>
    </location>
</feature>
<dbReference type="NCBIfam" id="TIGR01784">
    <property type="entry name" value="T_den_put_tspse"/>
    <property type="match status" value="1"/>
</dbReference>
<evidence type="ECO:0000313" key="3">
    <source>
        <dbReference type="Proteomes" id="UP000183952"/>
    </source>
</evidence>
<dbReference type="PANTHER" id="PTHR41317">
    <property type="entry name" value="PD-(D_E)XK NUCLEASE FAMILY TRANSPOSASE"/>
    <property type="match status" value="1"/>
</dbReference>
<keyword evidence="1" id="KW-0175">Coiled coil</keyword>
<dbReference type="Proteomes" id="UP000183952">
    <property type="component" value="Unassembled WGS sequence"/>
</dbReference>
<reference evidence="2 3" key="1">
    <citation type="submission" date="2016-11" db="EMBL/GenBank/DDBJ databases">
        <authorList>
            <person name="Jaros S."/>
            <person name="Januszkiewicz K."/>
            <person name="Wedrychowicz H."/>
        </authorList>
    </citation>
    <scope>NUCLEOTIDE SEQUENCE [LARGE SCALE GENOMIC DNA]</scope>
    <source>
        <strain evidence="2 3">DSM 3090</strain>
    </source>
</reference>
<evidence type="ECO:0008006" key="4">
    <source>
        <dbReference type="Google" id="ProtNLM"/>
    </source>
</evidence>
<dbReference type="InterPro" id="IPR010106">
    <property type="entry name" value="RpnA"/>
</dbReference>
<dbReference type="OrthoDB" id="2973070at2"/>
<organism evidence="2 3">
    <name type="scientific">Hathewaya proteolytica DSM 3090</name>
    <dbReference type="NCBI Taxonomy" id="1121331"/>
    <lineage>
        <taxon>Bacteria</taxon>
        <taxon>Bacillati</taxon>
        <taxon>Bacillota</taxon>
        <taxon>Clostridia</taxon>
        <taxon>Eubacteriales</taxon>
        <taxon>Clostridiaceae</taxon>
        <taxon>Hathewaya</taxon>
    </lineage>
</organism>
<sequence>MYLNPFNDREIEQDKQSIMDIKVKTEKGELIDIEVQINDVDDYKRRSLYYWAKLYCETLKKSNYYYDLKKSIVINILDFNLIKENNKFHNVFLVKERDDNFAFTEDLEIHYLELNKFEHNKNISELNDLEGWVTFLKECEPNGDTNILTKLSKNKEEIGVAVDIMNKLSADELEYQRYLAREKYLMDEMSKKKYAEYKMNKVKEELEEAEKERDSVKQDLNRAKEEKNRVEEENLKMKEELKNIKATLLLELISEKFKDDANQYRAKVQCASIESIEKAIKSLFTIENIEQLDELL</sequence>
<proteinExistence type="predicted"/>
<dbReference type="AlphaFoldDB" id="A0A1M6QZ22"/>
<name>A0A1M6QZ22_9CLOT</name>
<protein>
    <recommendedName>
        <fullName evidence="4">PD-(D/E)XK nuclease family transposase</fullName>
    </recommendedName>
</protein>